<sequence length="831" mass="88786">MGQSESRQRSPPEHQQPQEKPRGRLRNSIRLLIPRRRHSSPTPESTNNERRASRRWRRAFCRPSPSPSLVDAEEYKQSAVYEGAEENGGADADSDLDTEEVPVLAFLDDSGHETMPQVQVPHLHVPQRHAEVPDSESQVRRVDEEVAPGGAAEEGENFDIDPAVEDVRVCAPLDDLDEETPMPMLHALEMPLPAPAPHAQVDDLEALDKDAGEGPDAVVDSGVEDVSIRAPLDDLDDVIPPIPQAQVPKGDEETSDRDAEEGGDEDADLDSDVIDDGDNYRDAEEGGEAAADSRVEDALVSVPLDNLDEETPTPMTRGAETQVPVPPQQAQADEPEVADGDAEKGLGADAVADSDSNLEDVRLRAPLDDIDNEFPPIPRAQVPQGDEEEVSDGDAEEESVADADLASDVIDDGDNYGDAEEGGEAAADSSVEDVLVSVPLDNLDEETPTHMTRDAETQVPVPPQQAQADESEVADGDAEKGLGAGVVADSNSNLKDVRLRAPLDDIDNESLPIPRAQVPQGDEEEVSDGDAEEGGVADADSASDVVEDGDAEKGDSDADSRMEDVRVRTPLDDLDDKIPPILHVQPQPQVIEEAPDEHAVDGGDPDADVDSGAEDMHVRAPLEDFDEGVATPAPHAQVPQVEHDEQWIVHTTDVPSPSTLRVGVAGTSGASNTLTTPPPVVQAMPTSLITSSFSRAAAASASPSSISPPNASPSSSAHTLPQTPPPNFNNIRQTVSAPVRRVPSPVWQSPSTPTPSRTYPPLGGGSQAGPSRNSRTGDKCYVCREYGHWGNSCPNNPAEARRRAQSVTCWTCGEIGHYATDSACPRRRYRR</sequence>
<proteinExistence type="predicted"/>
<feature type="compositionally biased region" description="Low complexity" evidence="3">
    <location>
        <begin position="735"/>
        <end position="761"/>
    </location>
</feature>
<dbReference type="SMART" id="SM00343">
    <property type="entry name" value="ZnF_C2HC"/>
    <property type="match status" value="2"/>
</dbReference>
<dbReference type="Gene3D" id="4.10.60.10">
    <property type="entry name" value="Zinc finger, CCHC-type"/>
    <property type="match status" value="1"/>
</dbReference>
<name>A0AAD6ZSV9_9AGAR</name>
<feature type="compositionally biased region" description="Acidic residues" evidence="3">
    <location>
        <begin position="409"/>
        <end position="423"/>
    </location>
</feature>
<dbReference type="Pfam" id="PF00098">
    <property type="entry name" value="zf-CCHC"/>
    <property type="match status" value="2"/>
</dbReference>
<feature type="region of interest" description="Disordered" evidence="3">
    <location>
        <begin position="1"/>
        <end position="97"/>
    </location>
</feature>
<feature type="region of interest" description="Disordered" evidence="3">
    <location>
        <begin position="700"/>
        <end position="776"/>
    </location>
</feature>
<evidence type="ECO:0000259" key="4">
    <source>
        <dbReference type="PROSITE" id="PS50158"/>
    </source>
</evidence>
<feature type="compositionally biased region" description="Acidic residues" evidence="3">
    <location>
        <begin position="253"/>
        <end position="277"/>
    </location>
</feature>
<evidence type="ECO:0000313" key="6">
    <source>
        <dbReference type="Proteomes" id="UP001218218"/>
    </source>
</evidence>
<feature type="compositionally biased region" description="Basic and acidic residues" evidence="3">
    <location>
        <begin position="130"/>
        <end position="144"/>
    </location>
</feature>
<feature type="compositionally biased region" description="Basic and acidic residues" evidence="3">
    <location>
        <begin position="1"/>
        <end position="22"/>
    </location>
</feature>
<dbReference type="GO" id="GO:0008270">
    <property type="term" value="F:zinc ion binding"/>
    <property type="evidence" value="ECO:0007669"/>
    <property type="project" value="UniProtKB-KW"/>
</dbReference>
<accession>A0AAD6ZSV9</accession>
<feature type="compositionally biased region" description="Basic residues" evidence="3">
    <location>
        <begin position="23"/>
        <end position="39"/>
    </location>
</feature>
<keyword evidence="2" id="KW-0862">Zinc</keyword>
<gene>
    <name evidence="5" type="ORF">DFH08DRAFT_252978</name>
</gene>
<feature type="compositionally biased region" description="Acidic residues" evidence="3">
    <location>
        <begin position="385"/>
        <end position="401"/>
    </location>
</feature>
<evidence type="ECO:0000313" key="5">
    <source>
        <dbReference type="EMBL" id="KAJ7337376.1"/>
    </source>
</evidence>
<keyword evidence="1" id="KW-0507">mRNA processing</keyword>
<comment type="caution">
    <text evidence="5">The sequence shown here is derived from an EMBL/GenBank/DDBJ whole genome shotgun (WGS) entry which is preliminary data.</text>
</comment>
<evidence type="ECO:0000256" key="2">
    <source>
        <dbReference type="PROSITE-ProRule" id="PRU00047"/>
    </source>
</evidence>
<dbReference type="GO" id="GO:0003676">
    <property type="term" value="F:nucleic acid binding"/>
    <property type="evidence" value="ECO:0007669"/>
    <property type="project" value="InterPro"/>
</dbReference>
<feature type="compositionally biased region" description="Low complexity" evidence="3">
    <location>
        <begin position="319"/>
        <end position="332"/>
    </location>
</feature>
<feature type="domain" description="CCHC-type" evidence="4">
    <location>
        <begin position="779"/>
        <end position="795"/>
    </location>
</feature>
<dbReference type="GO" id="GO:0006397">
    <property type="term" value="P:mRNA processing"/>
    <property type="evidence" value="ECO:0007669"/>
    <property type="project" value="UniProtKB-KW"/>
</dbReference>
<reference evidence="5" key="1">
    <citation type="submission" date="2023-03" db="EMBL/GenBank/DDBJ databases">
        <title>Massive genome expansion in bonnet fungi (Mycena s.s.) driven by repeated elements and novel gene families across ecological guilds.</title>
        <authorList>
            <consortium name="Lawrence Berkeley National Laboratory"/>
            <person name="Harder C.B."/>
            <person name="Miyauchi S."/>
            <person name="Viragh M."/>
            <person name="Kuo A."/>
            <person name="Thoen E."/>
            <person name="Andreopoulos B."/>
            <person name="Lu D."/>
            <person name="Skrede I."/>
            <person name="Drula E."/>
            <person name="Henrissat B."/>
            <person name="Morin E."/>
            <person name="Kohler A."/>
            <person name="Barry K."/>
            <person name="LaButti K."/>
            <person name="Morin E."/>
            <person name="Salamov A."/>
            <person name="Lipzen A."/>
            <person name="Mereny Z."/>
            <person name="Hegedus B."/>
            <person name="Baldrian P."/>
            <person name="Stursova M."/>
            <person name="Weitz H."/>
            <person name="Taylor A."/>
            <person name="Grigoriev I.V."/>
            <person name="Nagy L.G."/>
            <person name="Martin F."/>
            <person name="Kauserud H."/>
        </authorList>
    </citation>
    <scope>NUCLEOTIDE SEQUENCE</scope>
    <source>
        <strain evidence="5">CBHHK002</strain>
    </source>
</reference>
<feature type="region of interest" description="Disordered" evidence="3">
    <location>
        <begin position="653"/>
        <end position="682"/>
    </location>
</feature>
<keyword evidence="2" id="KW-0863">Zinc-finger</keyword>
<dbReference type="SUPFAM" id="SSF57756">
    <property type="entry name" value="Retrovirus zinc finger-like domains"/>
    <property type="match status" value="1"/>
</dbReference>
<dbReference type="PROSITE" id="PS50158">
    <property type="entry name" value="ZF_CCHC"/>
    <property type="match status" value="1"/>
</dbReference>
<evidence type="ECO:0000256" key="3">
    <source>
        <dbReference type="SAM" id="MobiDB-lite"/>
    </source>
</evidence>
<organism evidence="5 6">
    <name type="scientific">Mycena albidolilacea</name>
    <dbReference type="NCBI Taxonomy" id="1033008"/>
    <lineage>
        <taxon>Eukaryota</taxon>
        <taxon>Fungi</taxon>
        <taxon>Dikarya</taxon>
        <taxon>Basidiomycota</taxon>
        <taxon>Agaricomycotina</taxon>
        <taxon>Agaricomycetes</taxon>
        <taxon>Agaricomycetidae</taxon>
        <taxon>Agaricales</taxon>
        <taxon>Marasmiineae</taxon>
        <taxon>Mycenaceae</taxon>
        <taxon>Mycena</taxon>
    </lineage>
</organism>
<dbReference type="Proteomes" id="UP001218218">
    <property type="component" value="Unassembled WGS sequence"/>
</dbReference>
<dbReference type="InterPro" id="IPR036875">
    <property type="entry name" value="Znf_CCHC_sf"/>
</dbReference>
<feature type="compositionally biased region" description="Basic and acidic residues" evidence="3">
    <location>
        <begin position="551"/>
        <end position="571"/>
    </location>
</feature>
<protein>
    <recommendedName>
        <fullName evidence="4">CCHC-type domain-containing protein</fullName>
    </recommendedName>
</protein>
<dbReference type="AlphaFoldDB" id="A0AAD6ZSV9"/>
<feature type="compositionally biased region" description="Basic and acidic residues" evidence="3">
    <location>
        <begin position="447"/>
        <end position="456"/>
    </location>
</feature>
<keyword evidence="2" id="KW-0479">Metal-binding</keyword>
<feature type="compositionally biased region" description="Acidic residues" evidence="3">
    <location>
        <begin position="521"/>
        <end position="535"/>
    </location>
</feature>
<dbReference type="InterPro" id="IPR001878">
    <property type="entry name" value="Znf_CCHC"/>
</dbReference>
<dbReference type="EMBL" id="JARIHO010000029">
    <property type="protein sequence ID" value="KAJ7337376.1"/>
    <property type="molecule type" value="Genomic_DNA"/>
</dbReference>
<evidence type="ECO:0000256" key="1">
    <source>
        <dbReference type="ARBA" id="ARBA00022664"/>
    </source>
</evidence>
<keyword evidence="6" id="KW-1185">Reference proteome</keyword>
<feature type="region of interest" description="Disordered" evidence="3">
    <location>
        <begin position="130"/>
        <end position="158"/>
    </location>
</feature>
<feature type="region of interest" description="Disordered" evidence="3">
    <location>
        <begin position="191"/>
        <end position="580"/>
    </location>
</feature>
<feature type="compositionally biased region" description="Low complexity" evidence="3">
    <location>
        <begin position="700"/>
        <end position="717"/>
    </location>
</feature>